<feature type="region of interest" description="Disordered" evidence="1">
    <location>
        <begin position="20"/>
        <end position="42"/>
    </location>
</feature>
<dbReference type="KEGG" id="cbot:ATE48_15600"/>
<dbReference type="Proteomes" id="UP000092498">
    <property type="component" value="Chromosome"/>
</dbReference>
<evidence type="ECO:0000313" key="3">
    <source>
        <dbReference type="Proteomes" id="UP000092498"/>
    </source>
</evidence>
<organism evidence="2 3">
    <name type="scientific">Candidatus Viadribacter manganicus</name>
    <dbReference type="NCBI Taxonomy" id="1759059"/>
    <lineage>
        <taxon>Bacteria</taxon>
        <taxon>Pseudomonadati</taxon>
        <taxon>Pseudomonadota</taxon>
        <taxon>Alphaproteobacteria</taxon>
        <taxon>Hyphomonadales</taxon>
        <taxon>Hyphomonadaceae</taxon>
        <taxon>Candidatus Viadribacter</taxon>
    </lineage>
</organism>
<evidence type="ECO:0000313" key="2">
    <source>
        <dbReference type="EMBL" id="ANP47244.1"/>
    </source>
</evidence>
<proteinExistence type="predicted"/>
<name>A0A1B1AL13_9PROT</name>
<dbReference type="InParanoid" id="A0A1B1AL13"/>
<feature type="compositionally biased region" description="Low complexity" evidence="1">
    <location>
        <begin position="27"/>
        <end position="36"/>
    </location>
</feature>
<dbReference type="EMBL" id="CP013244">
    <property type="protein sequence ID" value="ANP47244.1"/>
    <property type="molecule type" value="Genomic_DNA"/>
</dbReference>
<protein>
    <submittedName>
        <fullName evidence="2">Uncharacterized protein</fullName>
    </submittedName>
</protein>
<sequence length="160" mass="16319">MVLVAAFALSACGPMVVGGGGGEQTEAETTTTAPATPSGPPAQVAIAPGEHPEACVTETVFLPNAPSGAKVYSVAGGDPAINGLYTYIAAYNNEPGGGWNVFQIGDFNSWSVAEDRGSEIVLAVSRSQMGQNGDIETLQERYIVSVPDADDTSITITPAT</sequence>
<accession>A0A1B1AL13</accession>
<evidence type="ECO:0000256" key="1">
    <source>
        <dbReference type="SAM" id="MobiDB-lite"/>
    </source>
</evidence>
<gene>
    <name evidence="2" type="ORF">ATE48_15600</name>
</gene>
<reference evidence="2 3" key="1">
    <citation type="submission" date="2015-11" db="EMBL/GenBank/DDBJ databases">
        <title>Whole-Genome Sequence of Candidatus Oderbacter manganicum from the National Park Lower Oder Valley, Germany.</title>
        <authorList>
            <person name="Braun B."/>
            <person name="Liere K."/>
            <person name="Szewzyk U."/>
        </authorList>
    </citation>
    <scope>NUCLEOTIDE SEQUENCE [LARGE SCALE GENOMIC DNA]</scope>
    <source>
        <strain evidence="2 3">OTSz_A_272</strain>
    </source>
</reference>
<keyword evidence="3" id="KW-1185">Reference proteome</keyword>
<dbReference type="AlphaFoldDB" id="A0A1B1AL13"/>